<sequence length="99" mass="11618">MGQQKQKALQQECYYKYNKVSGHDTKDYRDLLEARQTNPEGIKSMNMWTGKSKEMKNIRLRQIIDRPEKDDPKGHRVYREIAIVSGGIPEEENPHLKSD</sequence>
<evidence type="ECO:0000313" key="1">
    <source>
        <dbReference type="EMBL" id="MED6144676.1"/>
    </source>
</evidence>
<dbReference type="Proteomes" id="UP001341840">
    <property type="component" value="Unassembled WGS sequence"/>
</dbReference>
<dbReference type="EMBL" id="JASCZI010090673">
    <property type="protein sequence ID" value="MED6144676.1"/>
    <property type="molecule type" value="Genomic_DNA"/>
</dbReference>
<evidence type="ECO:0000313" key="2">
    <source>
        <dbReference type="Proteomes" id="UP001341840"/>
    </source>
</evidence>
<proteinExistence type="predicted"/>
<comment type="caution">
    <text evidence="1">The sequence shown here is derived from an EMBL/GenBank/DDBJ whole genome shotgun (WGS) entry which is preliminary data.</text>
</comment>
<protein>
    <submittedName>
        <fullName evidence="1">Uncharacterized protein</fullName>
    </submittedName>
</protein>
<reference evidence="1 2" key="1">
    <citation type="journal article" date="2023" name="Plants (Basel)">
        <title>Bridging the Gap: Combining Genomics and Transcriptomics Approaches to Understand Stylosanthes scabra, an Orphan Legume from the Brazilian Caatinga.</title>
        <authorList>
            <person name="Ferreira-Neto J.R.C."/>
            <person name="da Silva M.D."/>
            <person name="Binneck E."/>
            <person name="de Melo N.F."/>
            <person name="da Silva R.H."/>
            <person name="de Melo A.L.T.M."/>
            <person name="Pandolfi V."/>
            <person name="Bustamante F.O."/>
            <person name="Brasileiro-Vidal A.C."/>
            <person name="Benko-Iseppon A.M."/>
        </authorList>
    </citation>
    <scope>NUCLEOTIDE SEQUENCE [LARGE SCALE GENOMIC DNA]</scope>
    <source>
        <tissue evidence="1">Leaves</tissue>
    </source>
</reference>
<accession>A0ABU6T7K2</accession>
<gene>
    <name evidence="1" type="ORF">PIB30_017777</name>
</gene>
<organism evidence="1 2">
    <name type="scientific">Stylosanthes scabra</name>
    <dbReference type="NCBI Taxonomy" id="79078"/>
    <lineage>
        <taxon>Eukaryota</taxon>
        <taxon>Viridiplantae</taxon>
        <taxon>Streptophyta</taxon>
        <taxon>Embryophyta</taxon>
        <taxon>Tracheophyta</taxon>
        <taxon>Spermatophyta</taxon>
        <taxon>Magnoliopsida</taxon>
        <taxon>eudicotyledons</taxon>
        <taxon>Gunneridae</taxon>
        <taxon>Pentapetalae</taxon>
        <taxon>rosids</taxon>
        <taxon>fabids</taxon>
        <taxon>Fabales</taxon>
        <taxon>Fabaceae</taxon>
        <taxon>Papilionoideae</taxon>
        <taxon>50 kb inversion clade</taxon>
        <taxon>dalbergioids sensu lato</taxon>
        <taxon>Dalbergieae</taxon>
        <taxon>Pterocarpus clade</taxon>
        <taxon>Stylosanthes</taxon>
    </lineage>
</organism>
<keyword evidence="2" id="KW-1185">Reference proteome</keyword>
<name>A0ABU6T7K2_9FABA</name>